<dbReference type="OrthoDB" id="2943863at2"/>
<keyword evidence="1" id="KW-0808">Transferase</keyword>
<sequence length="90" mass="10175">MCNMCMNRYVGIRMADGQVYDGFIAEVDGQNVTLAVPTEEMMSCMCGRPAQDGTTARQFGFNPGFFPRRFFRTPLPLFGVTDLFLLPFFL</sequence>
<organism evidence="1 2">
    <name type="scientific">Paenibacillus albiflavus</name>
    <dbReference type="NCBI Taxonomy" id="2545760"/>
    <lineage>
        <taxon>Bacteria</taxon>
        <taxon>Bacillati</taxon>
        <taxon>Bacillota</taxon>
        <taxon>Bacilli</taxon>
        <taxon>Bacillales</taxon>
        <taxon>Paenibacillaceae</taxon>
        <taxon>Paenibacillus</taxon>
    </lineage>
</organism>
<name>A0A4R4E1J3_9BACL</name>
<reference evidence="1 2" key="1">
    <citation type="submission" date="2019-03" db="EMBL/GenBank/DDBJ databases">
        <authorList>
            <person name="Kim M.K.M."/>
        </authorList>
    </citation>
    <scope>NUCLEOTIDE SEQUENCE [LARGE SCALE GENOMIC DNA]</scope>
    <source>
        <strain evidence="1 2">18JY21-1</strain>
    </source>
</reference>
<dbReference type="GO" id="GO:0016301">
    <property type="term" value="F:kinase activity"/>
    <property type="evidence" value="ECO:0007669"/>
    <property type="project" value="UniProtKB-KW"/>
</dbReference>
<gene>
    <name evidence="1" type="ORF">E0485_22315</name>
</gene>
<evidence type="ECO:0000313" key="2">
    <source>
        <dbReference type="Proteomes" id="UP000295418"/>
    </source>
</evidence>
<proteinExistence type="predicted"/>
<evidence type="ECO:0000313" key="1">
    <source>
        <dbReference type="EMBL" id="TCZ72322.1"/>
    </source>
</evidence>
<protein>
    <submittedName>
        <fullName evidence="1">Phosphatidylinositol kinase</fullName>
    </submittedName>
</protein>
<dbReference type="AlphaFoldDB" id="A0A4R4E1J3"/>
<keyword evidence="2" id="KW-1185">Reference proteome</keyword>
<accession>A0A4R4E1J3</accession>
<keyword evidence="1" id="KW-0418">Kinase</keyword>
<dbReference type="Proteomes" id="UP000295418">
    <property type="component" value="Unassembled WGS sequence"/>
</dbReference>
<dbReference type="EMBL" id="SKFG01000038">
    <property type="protein sequence ID" value="TCZ72322.1"/>
    <property type="molecule type" value="Genomic_DNA"/>
</dbReference>
<comment type="caution">
    <text evidence="1">The sequence shown here is derived from an EMBL/GenBank/DDBJ whole genome shotgun (WGS) entry which is preliminary data.</text>
</comment>